<evidence type="ECO:0000256" key="4">
    <source>
        <dbReference type="ARBA" id="ARBA00022679"/>
    </source>
</evidence>
<dbReference type="InterPro" id="IPR020578">
    <property type="entry name" value="Aminotrans_V_PyrdxlP_BS"/>
</dbReference>
<gene>
    <name evidence="10" type="ORF">S01H1_13753</name>
</gene>
<dbReference type="EC" id="2.8.1.7" evidence="3"/>
<dbReference type="InterPro" id="IPR000192">
    <property type="entry name" value="Aminotrans_V_dom"/>
</dbReference>
<comment type="similarity">
    <text evidence="2">Belongs to the class-V pyridoxal-phosphate-dependent aminotransferase family. NifS/IscS subfamily.</text>
</comment>
<dbReference type="Gene3D" id="3.40.640.10">
    <property type="entry name" value="Type I PLP-dependent aspartate aminotransferase-like (Major domain)"/>
    <property type="match status" value="1"/>
</dbReference>
<evidence type="ECO:0000256" key="5">
    <source>
        <dbReference type="ARBA" id="ARBA00022723"/>
    </source>
</evidence>
<dbReference type="FunFam" id="3.40.640.10:FF:000003">
    <property type="entry name" value="Cysteine desulfurase IscS"/>
    <property type="match status" value="1"/>
</dbReference>
<name>X0SBJ8_9ZZZZ</name>
<evidence type="ECO:0000256" key="3">
    <source>
        <dbReference type="ARBA" id="ARBA00012239"/>
    </source>
</evidence>
<proteinExistence type="inferred from homology"/>
<evidence type="ECO:0000259" key="9">
    <source>
        <dbReference type="Pfam" id="PF00266"/>
    </source>
</evidence>
<reference evidence="10" key="1">
    <citation type="journal article" date="2014" name="Front. Microbiol.">
        <title>High frequency of phylogenetically diverse reductive dehalogenase-homologous genes in deep subseafloor sedimentary metagenomes.</title>
        <authorList>
            <person name="Kawai M."/>
            <person name="Futagami T."/>
            <person name="Toyoda A."/>
            <person name="Takaki Y."/>
            <person name="Nishi S."/>
            <person name="Hori S."/>
            <person name="Arai W."/>
            <person name="Tsubouchi T."/>
            <person name="Morono Y."/>
            <person name="Uchiyama I."/>
            <person name="Ito T."/>
            <person name="Fujiyama A."/>
            <person name="Inagaki F."/>
            <person name="Takami H."/>
        </authorList>
    </citation>
    <scope>NUCLEOTIDE SEQUENCE</scope>
    <source>
        <strain evidence="10">Expedition CK06-06</strain>
    </source>
</reference>
<dbReference type="GO" id="GO:0031071">
    <property type="term" value="F:cysteine desulfurase activity"/>
    <property type="evidence" value="ECO:0007669"/>
    <property type="project" value="UniProtKB-EC"/>
</dbReference>
<organism evidence="10">
    <name type="scientific">marine sediment metagenome</name>
    <dbReference type="NCBI Taxonomy" id="412755"/>
    <lineage>
        <taxon>unclassified sequences</taxon>
        <taxon>metagenomes</taxon>
        <taxon>ecological metagenomes</taxon>
    </lineage>
</organism>
<evidence type="ECO:0000256" key="1">
    <source>
        <dbReference type="ARBA" id="ARBA00001933"/>
    </source>
</evidence>
<dbReference type="PROSITE" id="PS00595">
    <property type="entry name" value="AA_TRANSFER_CLASS_5"/>
    <property type="match status" value="1"/>
</dbReference>
<keyword evidence="6" id="KW-0663">Pyridoxal phosphate</keyword>
<keyword evidence="5" id="KW-0479">Metal-binding</keyword>
<evidence type="ECO:0000256" key="8">
    <source>
        <dbReference type="ARBA" id="ARBA00023014"/>
    </source>
</evidence>
<dbReference type="Pfam" id="PF00266">
    <property type="entry name" value="Aminotran_5"/>
    <property type="match status" value="1"/>
</dbReference>
<keyword evidence="7" id="KW-0408">Iron</keyword>
<dbReference type="SUPFAM" id="SSF53383">
    <property type="entry name" value="PLP-dependent transferases"/>
    <property type="match status" value="1"/>
</dbReference>
<dbReference type="PANTHER" id="PTHR11601">
    <property type="entry name" value="CYSTEINE DESULFURYLASE FAMILY MEMBER"/>
    <property type="match status" value="1"/>
</dbReference>
<keyword evidence="8" id="KW-0411">Iron-sulfur</keyword>
<dbReference type="InterPro" id="IPR015421">
    <property type="entry name" value="PyrdxlP-dep_Trfase_major"/>
</dbReference>
<protein>
    <recommendedName>
        <fullName evidence="3">cysteine desulfurase</fullName>
        <ecNumber evidence="3">2.8.1.7</ecNumber>
    </recommendedName>
</protein>
<comment type="cofactor">
    <cofactor evidence="1">
        <name>pyridoxal 5'-phosphate</name>
        <dbReference type="ChEBI" id="CHEBI:597326"/>
    </cofactor>
</comment>
<dbReference type="InterPro" id="IPR015424">
    <property type="entry name" value="PyrdxlP-dep_Trfase"/>
</dbReference>
<dbReference type="AlphaFoldDB" id="X0SBJ8"/>
<feature type="non-terminal residue" evidence="10">
    <location>
        <position position="259"/>
    </location>
</feature>
<feature type="domain" description="Aminotransferase class V" evidence="9">
    <location>
        <begin position="4"/>
        <end position="257"/>
    </location>
</feature>
<comment type="caution">
    <text evidence="10">The sequence shown here is derived from an EMBL/GenBank/DDBJ whole genome shotgun (WGS) entry which is preliminary data.</text>
</comment>
<sequence length="259" mass="28403">MKKVFMDHASTTKVDDEVLDAMLPYFSKYFGNPSSIHLFGREAHDAVDLSRRKVADMLNAKEDEIIFTAGGTEADNIAIKGVAYKHKEKRGSKGPHIITSEIEHPAVLQTCKHLEEEGFEVTYVPVDEYGIVKLDELETALSENTFLITIMFANNEIGTIEPMEEIGKIAKENNVLFHTDAVQAIGKTPIDVKKLHIDLLALSSHKMYGPKGVGALYVRKGVQLKPIVHGGGHEKGLRSGTLNVPGIIGLGKACELAKE</sequence>
<dbReference type="EMBL" id="BARS01007109">
    <property type="protein sequence ID" value="GAF78428.1"/>
    <property type="molecule type" value="Genomic_DNA"/>
</dbReference>
<evidence type="ECO:0000256" key="2">
    <source>
        <dbReference type="ARBA" id="ARBA00006490"/>
    </source>
</evidence>
<evidence type="ECO:0000256" key="6">
    <source>
        <dbReference type="ARBA" id="ARBA00022898"/>
    </source>
</evidence>
<keyword evidence="4" id="KW-0808">Transferase</keyword>
<evidence type="ECO:0000313" key="10">
    <source>
        <dbReference type="EMBL" id="GAF78428.1"/>
    </source>
</evidence>
<dbReference type="GO" id="GO:0046872">
    <property type="term" value="F:metal ion binding"/>
    <property type="evidence" value="ECO:0007669"/>
    <property type="project" value="UniProtKB-KW"/>
</dbReference>
<accession>X0SBJ8</accession>
<dbReference type="PANTHER" id="PTHR11601:SF34">
    <property type="entry name" value="CYSTEINE DESULFURASE"/>
    <property type="match status" value="1"/>
</dbReference>
<dbReference type="GO" id="GO:0051536">
    <property type="term" value="F:iron-sulfur cluster binding"/>
    <property type="evidence" value="ECO:0007669"/>
    <property type="project" value="UniProtKB-KW"/>
</dbReference>
<evidence type="ECO:0000256" key="7">
    <source>
        <dbReference type="ARBA" id="ARBA00023004"/>
    </source>
</evidence>